<dbReference type="Pfam" id="PF07478">
    <property type="entry name" value="Dala_Dala_lig_C"/>
    <property type="match status" value="1"/>
</dbReference>
<comment type="subcellular location">
    <subcellularLocation>
        <location evidence="2 14">Cytoplasm</location>
    </subcellularLocation>
</comment>
<protein>
    <recommendedName>
        <fullName evidence="14">D-alanine--D-alanine ligase</fullName>
        <ecNumber evidence="14">6.3.2.4</ecNumber>
    </recommendedName>
    <alternativeName>
        <fullName evidence="14">D-Ala-D-Ala ligase</fullName>
    </alternativeName>
    <alternativeName>
        <fullName evidence="14">D-alanylalanine synthetase</fullName>
    </alternativeName>
</protein>
<dbReference type="AlphaFoldDB" id="A0A0G0SIF1"/>
<evidence type="ECO:0000256" key="17">
    <source>
        <dbReference type="PROSITE-ProRule" id="PRU00409"/>
    </source>
</evidence>
<keyword evidence="9 16" id="KW-0460">Magnesium</keyword>
<evidence type="ECO:0000256" key="13">
    <source>
        <dbReference type="ARBA" id="ARBA00023316"/>
    </source>
</evidence>
<feature type="active site" evidence="15">
    <location>
        <position position="283"/>
    </location>
</feature>
<dbReference type="EMBL" id="LBZA01000005">
    <property type="protein sequence ID" value="KKR64618.1"/>
    <property type="molecule type" value="Genomic_DNA"/>
</dbReference>
<comment type="similarity">
    <text evidence="3 14">Belongs to the D-alanine--D-alanine ligase family.</text>
</comment>
<evidence type="ECO:0000256" key="7">
    <source>
        <dbReference type="ARBA" id="ARBA00022741"/>
    </source>
</evidence>
<dbReference type="SUPFAM" id="SSF56059">
    <property type="entry name" value="Glutathione synthetase ATP-binding domain-like"/>
    <property type="match status" value="1"/>
</dbReference>
<sequence length="309" mass="34096">MNKKLKVAVLMGGKSSEHEVSIVSGKEVIKNLDKKKYMVYPLVISKDGKGLNKIVKINPDIAFIALHGKYGEDGKIQGFLEVIGIPYVGSGVLASAIGMDKEIFRELMNFHKVPIPEYVFLKKGEKYQSVYKTLGAPPYFVKPVEGGSSIGVSPAKNLNELKKSMNLAFEYDNRILVDKYIKGREFTCAVTGNDKPIALPVVEIKPLKGSFFDYESKYAESGSEEIVPARISKTLTEKIQKIALEVYRIVGCRGFGRVDFILKDGRTPVVLEVNTIPGLTPMSLFPKAAKAAGISYPRLLDMIIDLVKS</sequence>
<dbReference type="GO" id="GO:0071555">
    <property type="term" value="P:cell wall organization"/>
    <property type="evidence" value="ECO:0007669"/>
    <property type="project" value="UniProtKB-KW"/>
</dbReference>
<dbReference type="NCBIfam" id="NF002378">
    <property type="entry name" value="PRK01372.1"/>
    <property type="match status" value="1"/>
</dbReference>
<dbReference type="SUPFAM" id="SSF52440">
    <property type="entry name" value="PreATP-grasp domain"/>
    <property type="match status" value="1"/>
</dbReference>
<keyword evidence="12 16" id="KW-0464">Manganese</keyword>
<dbReference type="Pfam" id="PF01820">
    <property type="entry name" value="Dala_Dala_lig_N"/>
    <property type="match status" value="2"/>
</dbReference>
<dbReference type="GO" id="GO:0008360">
    <property type="term" value="P:regulation of cell shape"/>
    <property type="evidence" value="ECO:0007669"/>
    <property type="project" value="UniProtKB-KW"/>
</dbReference>
<feature type="binding site" evidence="16">
    <location>
        <position position="274"/>
    </location>
    <ligand>
        <name>Mg(2+)</name>
        <dbReference type="ChEBI" id="CHEBI:18420"/>
        <label>2</label>
    </ligand>
</feature>
<evidence type="ECO:0000256" key="15">
    <source>
        <dbReference type="PIRSR" id="PIRSR039102-1"/>
    </source>
</evidence>
<feature type="binding site" evidence="16">
    <location>
        <position position="259"/>
    </location>
    <ligand>
        <name>Mg(2+)</name>
        <dbReference type="ChEBI" id="CHEBI:18420"/>
        <label>1</label>
    </ligand>
</feature>
<evidence type="ECO:0000256" key="10">
    <source>
        <dbReference type="ARBA" id="ARBA00022960"/>
    </source>
</evidence>
<proteinExistence type="inferred from homology"/>
<evidence type="ECO:0000256" key="5">
    <source>
        <dbReference type="ARBA" id="ARBA00022598"/>
    </source>
</evidence>
<dbReference type="InterPro" id="IPR011127">
    <property type="entry name" value="Dala_Dala_lig_N"/>
</dbReference>
<evidence type="ECO:0000256" key="3">
    <source>
        <dbReference type="ARBA" id="ARBA00010871"/>
    </source>
</evidence>
<dbReference type="Proteomes" id="UP000034293">
    <property type="component" value="Unassembled WGS sequence"/>
</dbReference>
<dbReference type="InterPro" id="IPR016185">
    <property type="entry name" value="PreATP-grasp_dom_sf"/>
</dbReference>
<dbReference type="UniPathway" id="UPA00219"/>
<keyword evidence="10 14" id="KW-0133">Cell shape</keyword>
<feature type="domain" description="ATP-grasp" evidence="18">
    <location>
        <begin position="105"/>
        <end position="305"/>
    </location>
</feature>
<feature type="active site" evidence="15">
    <location>
        <position position="148"/>
    </location>
</feature>
<evidence type="ECO:0000256" key="14">
    <source>
        <dbReference type="HAMAP-Rule" id="MF_00047"/>
    </source>
</evidence>
<keyword evidence="7 17" id="KW-0547">Nucleotide-binding</keyword>
<feature type="active site" evidence="15">
    <location>
        <position position="17"/>
    </location>
</feature>
<dbReference type="GO" id="GO:0005524">
    <property type="term" value="F:ATP binding"/>
    <property type="evidence" value="ECO:0007669"/>
    <property type="project" value="UniProtKB-UniRule"/>
</dbReference>
<evidence type="ECO:0000256" key="12">
    <source>
        <dbReference type="ARBA" id="ARBA00023211"/>
    </source>
</evidence>
<dbReference type="PIRSF" id="PIRSF039102">
    <property type="entry name" value="Ddl/VanB"/>
    <property type="match status" value="1"/>
</dbReference>
<name>A0A0G0SIF1_9BACT</name>
<dbReference type="PANTHER" id="PTHR23132:SF23">
    <property type="entry name" value="D-ALANINE--D-ALANINE LIGASE B"/>
    <property type="match status" value="1"/>
</dbReference>
<dbReference type="GO" id="GO:0009252">
    <property type="term" value="P:peptidoglycan biosynthetic process"/>
    <property type="evidence" value="ECO:0007669"/>
    <property type="project" value="UniProtKB-UniRule"/>
</dbReference>
<evidence type="ECO:0000259" key="18">
    <source>
        <dbReference type="PROSITE" id="PS50975"/>
    </source>
</evidence>
<dbReference type="Gene3D" id="3.30.470.20">
    <property type="entry name" value="ATP-grasp fold, B domain"/>
    <property type="match status" value="1"/>
</dbReference>
<organism evidence="19 20">
    <name type="scientific">Candidatus Woesebacteria bacterium GW2011_GWA1_40_43</name>
    <dbReference type="NCBI Taxonomy" id="1618553"/>
    <lineage>
        <taxon>Bacteria</taxon>
        <taxon>Candidatus Woeseibacteriota</taxon>
    </lineage>
</organism>
<dbReference type="EC" id="6.3.2.4" evidence="14"/>
<comment type="caution">
    <text evidence="19">The sequence shown here is derived from an EMBL/GenBank/DDBJ whole genome shotgun (WGS) entry which is preliminary data.</text>
</comment>
<feature type="binding site" evidence="16">
    <location>
        <position position="272"/>
    </location>
    <ligand>
        <name>Mg(2+)</name>
        <dbReference type="ChEBI" id="CHEBI:18420"/>
        <label>1</label>
    </ligand>
</feature>
<dbReference type="PATRIC" id="fig|1618553.3.peg.84"/>
<evidence type="ECO:0000313" key="19">
    <source>
        <dbReference type="EMBL" id="KKR64618.1"/>
    </source>
</evidence>
<dbReference type="InterPro" id="IPR000291">
    <property type="entry name" value="D-Ala_lig_Van_CS"/>
</dbReference>
<dbReference type="PROSITE" id="PS50975">
    <property type="entry name" value="ATP_GRASP"/>
    <property type="match status" value="1"/>
</dbReference>
<feature type="binding site" evidence="16">
    <location>
        <position position="272"/>
    </location>
    <ligand>
        <name>Mg(2+)</name>
        <dbReference type="ChEBI" id="CHEBI:18420"/>
        <label>2</label>
    </ligand>
</feature>
<evidence type="ECO:0000313" key="20">
    <source>
        <dbReference type="Proteomes" id="UP000034293"/>
    </source>
</evidence>
<evidence type="ECO:0000256" key="16">
    <source>
        <dbReference type="PIRSR" id="PIRSR039102-3"/>
    </source>
</evidence>
<keyword evidence="8 17" id="KW-0067">ATP-binding</keyword>
<dbReference type="InterPro" id="IPR005905">
    <property type="entry name" value="D_ala_D_ala"/>
</dbReference>
<comment type="function">
    <text evidence="14">Cell wall formation.</text>
</comment>
<evidence type="ECO:0000256" key="6">
    <source>
        <dbReference type="ARBA" id="ARBA00022723"/>
    </source>
</evidence>
<keyword evidence="4 14" id="KW-0963">Cytoplasm</keyword>
<dbReference type="NCBIfam" id="NF002528">
    <property type="entry name" value="PRK01966.1-4"/>
    <property type="match status" value="1"/>
</dbReference>
<evidence type="ECO:0000256" key="11">
    <source>
        <dbReference type="ARBA" id="ARBA00022984"/>
    </source>
</evidence>
<keyword evidence="13 14" id="KW-0961">Cell wall biogenesis/degradation</keyword>
<evidence type="ECO:0000256" key="1">
    <source>
        <dbReference type="ARBA" id="ARBA00001936"/>
    </source>
</evidence>
<keyword evidence="6 16" id="KW-0479">Metal-binding</keyword>
<dbReference type="PANTHER" id="PTHR23132">
    <property type="entry name" value="D-ALANINE--D-ALANINE LIGASE"/>
    <property type="match status" value="1"/>
</dbReference>
<evidence type="ECO:0000256" key="9">
    <source>
        <dbReference type="ARBA" id="ARBA00022842"/>
    </source>
</evidence>
<dbReference type="PROSITE" id="PS00843">
    <property type="entry name" value="DALA_DALA_LIGASE_1"/>
    <property type="match status" value="1"/>
</dbReference>
<evidence type="ECO:0000256" key="2">
    <source>
        <dbReference type="ARBA" id="ARBA00004496"/>
    </source>
</evidence>
<dbReference type="Gene3D" id="3.30.1490.20">
    <property type="entry name" value="ATP-grasp fold, A domain"/>
    <property type="match status" value="1"/>
</dbReference>
<dbReference type="Gene3D" id="3.40.50.20">
    <property type="match status" value="2"/>
</dbReference>
<dbReference type="InterPro" id="IPR011761">
    <property type="entry name" value="ATP-grasp"/>
</dbReference>
<dbReference type="HAMAP" id="MF_00047">
    <property type="entry name" value="Dala_Dala_lig"/>
    <property type="match status" value="1"/>
</dbReference>
<dbReference type="InterPro" id="IPR013815">
    <property type="entry name" value="ATP_grasp_subdomain_1"/>
</dbReference>
<dbReference type="GO" id="GO:0046872">
    <property type="term" value="F:metal ion binding"/>
    <property type="evidence" value="ECO:0007669"/>
    <property type="project" value="UniProtKB-KW"/>
</dbReference>
<dbReference type="PROSITE" id="PS00844">
    <property type="entry name" value="DALA_DALA_LIGASE_2"/>
    <property type="match status" value="1"/>
</dbReference>
<reference evidence="19 20" key="1">
    <citation type="journal article" date="2015" name="Nature">
        <title>rRNA introns, odd ribosomes, and small enigmatic genomes across a large radiation of phyla.</title>
        <authorList>
            <person name="Brown C.T."/>
            <person name="Hug L.A."/>
            <person name="Thomas B.C."/>
            <person name="Sharon I."/>
            <person name="Castelle C.J."/>
            <person name="Singh A."/>
            <person name="Wilkins M.J."/>
            <person name="Williams K.H."/>
            <person name="Banfield J.F."/>
        </authorList>
    </citation>
    <scope>NUCLEOTIDE SEQUENCE [LARGE SCALE GENOMIC DNA]</scope>
</reference>
<comment type="catalytic activity">
    <reaction evidence="14">
        <text>2 D-alanine + ATP = D-alanyl-D-alanine + ADP + phosphate + H(+)</text>
        <dbReference type="Rhea" id="RHEA:11224"/>
        <dbReference type="ChEBI" id="CHEBI:15378"/>
        <dbReference type="ChEBI" id="CHEBI:30616"/>
        <dbReference type="ChEBI" id="CHEBI:43474"/>
        <dbReference type="ChEBI" id="CHEBI:57416"/>
        <dbReference type="ChEBI" id="CHEBI:57822"/>
        <dbReference type="ChEBI" id="CHEBI:456216"/>
        <dbReference type="EC" id="6.3.2.4"/>
    </reaction>
</comment>
<gene>
    <name evidence="14" type="primary">ddl</name>
    <name evidence="19" type="ORF">UU02_C0005G0007</name>
</gene>
<accession>A0A0G0SIF1</accession>
<comment type="pathway">
    <text evidence="14">Cell wall biogenesis; peptidoglycan biosynthesis.</text>
</comment>
<comment type="cofactor">
    <cofactor evidence="16">
        <name>Mg(2+)</name>
        <dbReference type="ChEBI" id="CHEBI:18420"/>
    </cofactor>
    <cofactor evidence="16">
        <name>Mn(2+)</name>
        <dbReference type="ChEBI" id="CHEBI:29035"/>
    </cofactor>
    <text evidence="16">Binds 2 magnesium or manganese ions per subunit.</text>
</comment>
<evidence type="ECO:0000256" key="8">
    <source>
        <dbReference type="ARBA" id="ARBA00022840"/>
    </source>
</evidence>
<keyword evidence="11 14" id="KW-0573">Peptidoglycan synthesis</keyword>
<dbReference type="GO" id="GO:0008716">
    <property type="term" value="F:D-alanine-D-alanine ligase activity"/>
    <property type="evidence" value="ECO:0007669"/>
    <property type="project" value="UniProtKB-UniRule"/>
</dbReference>
<dbReference type="NCBIfam" id="TIGR01205">
    <property type="entry name" value="D_ala_D_alaTIGR"/>
    <property type="match status" value="1"/>
</dbReference>
<dbReference type="GO" id="GO:0005737">
    <property type="term" value="C:cytoplasm"/>
    <property type="evidence" value="ECO:0007669"/>
    <property type="project" value="UniProtKB-SubCell"/>
</dbReference>
<evidence type="ECO:0000256" key="4">
    <source>
        <dbReference type="ARBA" id="ARBA00022490"/>
    </source>
</evidence>
<comment type="cofactor">
    <cofactor evidence="1">
        <name>Mn(2+)</name>
        <dbReference type="ChEBI" id="CHEBI:29035"/>
    </cofactor>
</comment>
<dbReference type="FunFam" id="3.30.470.20:FF:000008">
    <property type="entry name" value="D-alanine--D-alanine ligase"/>
    <property type="match status" value="1"/>
</dbReference>
<dbReference type="InterPro" id="IPR011095">
    <property type="entry name" value="Dala_Dala_lig_C"/>
</dbReference>
<keyword evidence="5 14" id="KW-0436">Ligase</keyword>